<evidence type="ECO:0008006" key="5">
    <source>
        <dbReference type="Google" id="ProtNLM"/>
    </source>
</evidence>
<accession>A0A143QM24</accession>
<keyword evidence="2" id="KW-0812">Transmembrane</keyword>
<sequence>MSSPIHTASAPKRDRWQVLVFGGCSVAIAAGAVGYLSGSLVSFQYAISLIAVVVAAQTDQSFRVLPLLMRPAVPVMIAAVISAIYANTLTAEDYSQYITIWTLQIVGFVIALFTPIPNSAISYQSRQINSQSLTAYARALFWLAILSFLAFITLKGIPALGSDIEQGRVDAATSGTGYIRLMAYMSVPSALVLVALKARRHWLYVVAAAIVILAMGNRSPLLYLLVPLLFLYPMKSDKRVSSIPLIGFIVLISIGIVGIGTYRVVSQDSFRSYSEYRIELAQGDYLGIAGTTFEHYAGVVPANAVLAKSLIDEGKLDYQFGTTYLTLFVTAIPGEQPSLDQTIKRLSNRDFVGGGTPPTLMGEGYINGGYPGVVLGSVLVMWLARVFAARTTTDSLADLHTKRIHRILYGYMLTWAATCQVAGLTGASTVPLAGFLALTVLTLIAKGPMNRDGETNDKRHSLVRGSGKRSA</sequence>
<evidence type="ECO:0000313" key="3">
    <source>
        <dbReference type="EMBL" id="AMY23427.1"/>
    </source>
</evidence>
<evidence type="ECO:0000256" key="1">
    <source>
        <dbReference type="SAM" id="MobiDB-lite"/>
    </source>
</evidence>
<dbReference type="AlphaFoldDB" id="A0A143QM24"/>
<dbReference type="Pfam" id="PF14296">
    <property type="entry name" value="O-ag_pol_Wzy"/>
    <property type="match status" value="1"/>
</dbReference>
<organism evidence="3 4">
    <name type="scientific">Rhodococcoides fascians</name>
    <name type="common">Rhodococcus fascians</name>
    <dbReference type="NCBI Taxonomy" id="1828"/>
    <lineage>
        <taxon>Bacteria</taxon>
        <taxon>Bacillati</taxon>
        <taxon>Actinomycetota</taxon>
        <taxon>Actinomycetes</taxon>
        <taxon>Mycobacteriales</taxon>
        <taxon>Nocardiaceae</taxon>
        <taxon>Rhodococcoides</taxon>
    </lineage>
</organism>
<evidence type="ECO:0000256" key="2">
    <source>
        <dbReference type="SAM" id="Phobius"/>
    </source>
</evidence>
<keyword evidence="2" id="KW-0472">Membrane</keyword>
<evidence type="ECO:0000313" key="4">
    <source>
        <dbReference type="Proteomes" id="UP000076038"/>
    </source>
</evidence>
<protein>
    <recommendedName>
        <fullName evidence="5">Oligosaccharide repeat unit polymerase</fullName>
    </recommendedName>
</protein>
<feature type="transmembrane region" description="Helical" evidence="2">
    <location>
        <begin position="245"/>
        <end position="265"/>
    </location>
</feature>
<dbReference type="KEGG" id="rhs:A3Q41_02125"/>
<feature type="transmembrane region" description="Helical" evidence="2">
    <location>
        <begin position="177"/>
        <end position="196"/>
    </location>
</feature>
<reference evidence="3 4" key="1">
    <citation type="journal article" date="2016" name="Genome Announc.">
        <title>Complete Genome and Plasmid Sequences for Rhodococcus fascians D188 and Draft Sequences for Rhodococcus Isolates PBTS 1 and PBTS 2.</title>
        <authorList>
            <person name="Stamler R.A."/>
            <person name="Vereecke D."/>
            <person name="Zhang Y."/>
            <person name="Schilkey F."/>
            <person name="Devitt N."/>
            <person name="Randall J.J."/>
        </authorList>
    </citation>
    <scope>NUCLEOTIDE SEQUENCE [LARGE SCALE GENOMIC DNA]</scope>
    <source>
        <strain evidence="3 4">PBTS2</strain>
    </source>
</reference>
<keyword evidence="4" id="KW-1185">Reference proteome</keyword>
<feature type="transmembrane region" description="Helical" evidence="2">
    <location>
        <begin position="94"/>
        <end position="114"/>
    </location>
</feature>
<dbReference type="PATRIC" id="fig|1653479.3.peg.2147"/>
<dbReference type="InterPro" id="IPR029468">
    <property type="entry name" value="O-ag_pol_Wzy"/>
</dbReference>
<dbReference type="RefSeq" id="WP_082832194.1">
    <property type="nucleotide sequence ID" value="NZ_CP015220.1"/>
</dbReference>
<feature type="transmembrane region" description="Helical" evidence="2">
    <location>
        <begin position="71"/>
        <end position="88"/>
    </location>
</feature>
<feature type="transmembrane region" description="Helical" evidence="2">
    <location>
        <begin position="203"/>
        <end position="225"/>
    </location>
</feature>
<name>A0A143QM24_RHOFA</name>
<feature type="transmembrane region" description="Helical" evidence="2">
    <location>
        <begin position="16"/>
        <end position="36"/>
    </location>
</feature>
<dbReference type="NCBIfam" id="TIGR04370">
    <property type="entry name" value="glyco_rpt_poly"/>
    <property type="match status" value="1"/>
</dbReference>
<reference evidence="4" key="2">
    <citation type="submission" date="2016-04" db="EMBL/GenBank/DDBJ databases">
        <title>Complete Genome and Plasmid Sequences for Rhodococcus fascians D188 and Draft Sequences for Rhodococcus spp. Isolates PBTS 1 and PBTS 2.</title>
        <authorList>
            <person name="Stamer R."/>
            <person name="Vereecke D."/>
            <person name="Zhang Y."/>
            <person name="Schilkey F."/>
            <person name="Devitt N."/>
            <person name="Randall J."/>
        </authorList>
    </citation>
    <scope>NUCLEOTIDE SEQUENCE [LARGE SCALE GENOMIC DNA]</scope>
    <source>
        <strain evidence="4">PBTS2</strain>
    </source>
</reference>
<feature type="transmembrane region" description="Helical" evidence="2">
    <location>
        <begin position="369"/>
        <end position="388"/>
    </location>
</feature>
<dbReference type="EMBL" id="CP015220">
    <property type="protein sequence ID" value="AMY23427.1"/>
    <property type="molecule type" value="Genomic_DNA"/>
</dbReference>
<feature type="transmembrane region" description="Helical" evidence="2">
    <location>
        <begin position="408"/>
        <end position="441"/>
    </location>
</feature>
<feature type="region of interest" description="Disordered" evidence="1">
    <location>
        <begin position="451"/>
        <end position="471"/>
    </location>
</feature>
<proteinExistence type="predicted"/>
<dbReference type="Proteomes" id="UP000076038">
    <property type="component" value="Chromosome"/>
</dbReference>
<feature type="transmembrane region" description="Helical" evidence="2">
    <location>
        <begin position="135"/>
        <end position="157"/>
    </location>
</feature>
<dbReference type="OrthoDB" id="5198599at2"/>
<keyword evidence="2" id="KW-1133">Transmembrane helix</keyword>
<feature type="compositionally biased region" description="Basic and acidic residues" evidence="1">
    <location>
        <begin position="451"/>
        <end position="460"/>
    </location>
</feature>
<gene>
    <name evidence="3" type="ORF">A3Q41_02125</name>
</gene>